<reference evidence="2 3" key="1">
    <citation type="submission" date="2020-07" db="EMBL/GenBank/DDBJ databases">
        <title>Comparative genomics of pyrophilous fungi reveals a link between fire events and developmental genes.</title>
        <authorList>
            <consortium name="DOE Joint Genome Institute"/>
            <person name="Steindorff A.S."/>
            <person name="Carver A."/>
            <person name="Calhoun S."/>
            <person name="Stillman K."/>
            <person name="Liu H."/>
            <person name="Lipzen A."/>
            <person name="Pangilinan J."/>
            <person name="Labutti K."/>
            <person name="Bruns T.D."/>
            <person name="Grigoriev I.V."/>
        </authorList>
    </citation>
    <scope>NUCLEOTIDE SEQUENCE [LARGE SCALE GENOMIC DNA]</scope>
    <source>
        <strain evidence="2 3">CBS 144469</strain>
    </source>
</reference>
<evidence type="ECO:0000313" key="2">
    <source>
        <dbReference type="EMBL" id="KAF6761013.1"/>
    </source>
</evidence>
<comment type="caution">
    <text evidence="2">The sequence shown here is derived from an EMBL/GenBank/DDBJ whole genome shotgun (WGS) entry which is preliminary data.</text>
</comment>
<name>A0A8H6M9M0_9AGAR</name>
<feature type="compositionally biased region" description="Basic and acidic residues" evidence="1">
    <location>
        <begin position="62"/>
        <end position="73"/>
    </location>
</feature>
<organism evidence="2 3">
    <name type="scientific">Ephemerocybe angulata</name>
    <dbReference type="NCBI Taxonomy" id="980116"/>
    <lineage>
        <taxon>Eukaryota</taxon>
        <taxon>Fungi</taxon>
        <taxon>Dikarya</taxon>
        <taxon>Basidiomycota</taxon>
        <taxon>Agaricomycotina</taxon>
        <taxon>Agaricomycetes</taxon>
        <taxon>Agaricomycetidae</taxon>
        <taxon>Agaricales</taxon>
        <taxon>Agaricineae</taxon>
        <taxon>Psathyrellaceae</taxon>
        <taxon>Ephemerocybe</taxon>
    </lineage>
</organism>
<dbReference type="AlphaFoldDB" id="A0A8H6M9M0"/>
<sequence length="124" mass="14027">MFQNNVSHSPDLHLQNAPAPRRSNKYLALNSRLGTQAAPLLRAPPLWCLGDQIVTCMPSDTRKVNTDMFDDRARRRPSPMPLFGIQDEETVINDHRKFGGANNKRSTTYRSGHDAKLKGRALTW</sequence>
<evidence type="ECO:0000313" key="3">
    <source>
        <dbReference type="Proteomes" id="UP000521943"/>
    </source>
</evidence>
<dbReference type="Proteomes" id="UP000521943">
    <property type="component" value="Unassembled WGS sequence"/>
</dbReference>
<protein>
    <submittedName>
        <fullName evidence="2">Uncharacterized protein</fullName>
    </submittedName>
</protein>
<dbReference type="EMBL" id="JACGCI010000011">
    <property type="protein sequence ID" value="KAF6761013.1"/>
    <property type="molecule type" value="Genomic_DNA"/>
</dbReference>
<gene>
    <name evidence="2" type="ORF">DFP72DRAFT_843261</name>
</gene>
<keyword evidence="3" id="KW-1185">Reference proteome</keyword>
<feature type="region of interest" description="Disordered" evidence="1">
    <location>
        <begin position="62"/>
        <end position="87"/>
    </location>
</feature>
<proteinExistence type="predicted"/>
<evidence type="ECO:0000256" key="1">
    <source>
        <dbReference type="SAM" id="MobiDB-lite"/>
    </source>
</evidence>
<accession>A0A8H6M9M0</accession>